<dbReference type="Pfam" id="PF11009">
    <property type="entry name" value="BrxC"/>
    <property type="match status" value="1"/>
</dbReference>
<dbReference type="EMBL" id="VDGH01000008">
    <property type="protein sequence ID" value="TQR11778.1"/>
    <property type="molecule type" value="Genomic_DNA"/>
</dbReference>
<dbReference type="OrthoDB" id="677051at2"/>
<organism evidence="1 2">
    <name type="scientific">Psychrobacillus lasiicapitis</name>
    <dbReference type="NCBI Taxonomy" id="1636719"/>
    <lineage>
        <taxon>Bacteria</taxon>
        <taxon>Bacillati</taxon>
        <taxon>Bacillota</taxon>
        <taxon>Bacilli</taxon>
        <taxon>Bacillales</taxon>
        <taxon>Bacillaceae</taxon>
        <taxon>Psychrobacillus</taxon>
    </lineage>
</organism>
<dbReference type="RefSeq" id="WP_142539562.1">
    <property type="nucleotide sequence ID" value="NZ_BMIE01000001.1"/>
</dbReference>
<comment type="caution">
    <text evidence="1">The sequence shown here is derived from an EMBL/GenBank/DDBJ whole genome shotgun (WGS) entry which is preliminary data.</text>
</comment>
<accession>A0A544T2X0</accession>
<evidence type="ECO:0000313" key="2">
    <source>
        <dbReference type="Proteomes" id="UP000317316"/>
    </source>
</evidence>
<proteinExistence type="predicted"/>
<name>A0A544T2X0_9BACI</name>
<dbReference type="Proteomes" id="UP000317316">
    <property type="component" value="Unassembled WGS sequence"/>
</dbReference>
<evidence type="ECO:0000313" key="1">
    <source>
        <dbReference type="EMBL" id="TQR11778.1"/>
    </source>
</evidence>
<gene>
    <name evidence="1" type="primary">ytxJ</name>
    <name evidence="1" type="ORF">FG382_14265</name>
</gene>
<keyword evidence="2" id="KW-1185">Reference proteome</keyword>
<dbReference type="NCBIfam" id="TIGR04019">
    <property type="entry name" value="B_thiol_YtxJ"/>
    <property type="match status" value="1"/>
</dbReference>
<reference evidence="1 2" key="1">
    <citation type="submission" date="2019-05" db="EMBL/GenBank/DDBJ databases">
        <title>Psychrobacillus vulpis sp. nov., a new species isolated from feces of a red fox that inhabits in The Tablas de Daimiel Natural Park, Albacete, Spain.</title>
        <authorList>
            <person name="Rodriguez M."/>
            <person name="Reina J.C."/>
            <person name="Bejar V."/>
            <person name="Llamas I."/>
        </authorList>
    </citation>
    <scope>NUCLEOTIDE SEQUENCE [LARGE SCALE GENOMIC DNA]</scope>
    <source>
        <strain evidence="1 2">NEAU-3TGS17</strain>
    </source>
</reference>
<dbReference type="Gene3D" id="3.40.30.10">
    <property type="entry name" value="Glutaredoxin"/>
    <property type="match status" value="1"/>
</dbReference>
<sequence>MAKYTEITSVDQWKDILEQSKEKGIIVFKHSTTCPISAYAYGEFTSFDSPVESYLVKVIENRAVSNEIENDLGIRHESPQAFLIADGRAVWNASHRKITNKELTKVTGTL</sequence>
<dbReference type="InterPro" id="IPR022551">
    <property type="entry name" value="BrxC"/>
</dbReference>
<dbReference type="AlphaFoldDB" id="A0A544T2X0"/>
<protein>
    <submittedName>
        <fullName evidence="1">Bacillithiol system redox-active protein YtxJ</fullName>
    </submittedName>
</protein>